<dbReference type="InterPro" id="IPR037701">
    <property type="entry name" value="Pom152"/>
</dbReference>
<dbReference type="Pfam" id="PF23664">
    <property type="entry name" value="Ig_Pom152"/>
    <property type="match status" value="2"/>
</dbReference>
<feature type="domain" description="Nucleoporin POM152 Ig-like" evidence="5">
    <location>
        <begin position="787"/>
        <end position="870"/>
    </location>
</feature>
<feature type="domain" description="Nucleoporin POM152 immunoglobulin-like" evidence="3">
    <location>
        <begin position="579"/>
        <end position="679"/>
    </location>
</feature>
<dbReference type="InterPro" id="IPR056542">
    <property type="entry name" value="Ig-like_POM152_1st"/>
</dbReference>
<keyword evidence="9" id="KW-1185">Reference proteome</keyword>
<dbReference type="InterPro" id="IPR056541">
    <property type="entry name" value="Ig-like_POM152"/>
</dbReference>
<feature type="region of interest" description="Disordered" evidence="1">
    <location>
        <begin position="242"/>
        <end position="284"/>
    </location>
</feature>
<dbReference type="EMBL" id="MU150229">
    <property type="protein sequence ID" value="KAF9469848.1"/>
    <property type="molecule type" value="Genomic_DNA"/>
</dbReference>
<comment type="caution">
    <text evidence="8">The sequence shown here is derived from an EMBL/GenBank/DDBJ whole genome shotgun (WGS) entry which is preliminary data.</text>
</comment>
<keyword evidence="2" id="KW-0472">Membrane</keyword>
<dbReference type="GO" id="GO:0017056">
    <property type="term" value="F:structural constituent of nuclear pore"/>
    <property type="evidence" value="ECO:0007669"/>
    <property type="project" value="InterPro"/>
</dbReference>
<evidence type="ECO:0000313" key="8">
    <source>
        <dbReference type="EMBL" id="KAF9469848.1"/>
    </source>
</evidence>
<keyword evidence="2" id="KW-0812">Transmembrane</keyword>
<dbReference type="PANTHER" id="PTHR28206">
    <property type="entry name" value="NUCLEOPORIN POM152"/>
    <property type="match status" value="1"/>
</dbReference>
<feature type="transmembrane region" description="Helical" evidence="2">
    <location>
        <begin position="87"/>
        <end position="107"/>
    </location>
</feature>
<dbReference type="InterPro" id="IPR056540">
    <property type="entry name" value="TMD_POM152"/>
</dbReference>
<keyword evidence="2" id="KW-1133">Transmembrane helix</keyword>
<dbReference type="Proteomes" id="UP000807353">
    <property type="component" value="Unassembled WGS sequence"/>
</dbReference>
<dbReference type="GO" id="GO:0070762">
    <property type="term" value="C:nuclear pore transmembrane ring"/>
    <property type="evidence" value="ECO:0007669"/>
    <property type="project" value="TreeGrafter"/>
</dbReference>
<accession>A0A9P5YH78</accession>
<dbReference type="PANTHER" id="PTHR28206:SF1">
    <property type="entry name" value="NUCLEOPORIN POM152"/>
    <property type="match status" value="1"/>
</dbReference>
<dbReference type="InterPro" id="IPR056544">
    <property type="entry name" value="Ig_POM152"/>
</dbReference>
<dbReference type="Pfam" id="PF24097">
    <property type="entry name" value="TMD_POM152"/>
    <property type="match status" value="1"/>
</dbReference>
<evidence type="ECO:0000313" key="9">
    <source>
        <dbReference type="Proteomes" id="UP000807353"/>
    </source>
</evidence>
<evidence type="ECO:0000259" key="4">
    <source>
        <dbReference type="Pfam" id="PF24097"/>
    </source>
</evidence>
<feature type="transmembrane region" description="Helical" evidence="2">
    <location>
        <begin position="29"/>
        <end position="51"/>
    </location>
</feature>
<evidence type="ECO:0000259" key="3">
    <source>
        <dbReference type="Pfam" id="PF23664"/>
    </source>
</evidence>
<name>A0A9P5YH78_9AGAR</name>
<dbReference type="InterPro" id="IPR056543">
    <property type="entry name" value="Ig-like_POM152_9th"/>
</dbReference>
<evidence type="ECO:0000259" key="6">
    <source>
        <dbReference type="Pfam" id="PF24519"/>
    </source>
</evidence>
<evidence type="ECO:0000259" key="5">
    <source>
        <dbReference type="Pfam" id="PF24312"/>
    </source>
</evidence>
<evidence type="ECO:0000256" key="1">
    <source>
        <dbReference type="SAM" id="MobiDB-lite"/>
    </source>
</evidence>
<dbReference type="GO" id="GO:0006606">
    <property type="term" value="P:protein import into nucleus"/>
    <property type="evidence" value="ECO:0007669"/>
    <property type="project" value="TreeGrafter"/>
</dbReference>
<feature type="domain" description="Nucleoporin POM152 N-terminal transmembrane" evidence="4">
    <location>
        <begin position="23"/>
        <end position="107"/>
    </location>
</feature>
<feature type="domain" description="Nucleoporin POM152 Ig-like" evidence="5">
    <location>
        <begin position="468"/>
        <end position="574"/>
    </location>
</feature>
<gene>
    <name evidence="8" type="ORF">BDZ94DRAFT_1206742</name>
</gene>
<dbReference type="Pfam" id="PF24312">
    <property type="entry name" value="Ig-like_POM152"/>
    <property type="match status" value="2"/>
</dbReference>
<evidence type="ECO:0000256" key="2">
    <source>
        <dbReference type="SAM" id="Phobius"/>
    </source>
</evidence>
<feature type="transmembrane region" description="Helical" evidence="2">
    <location>
        <begin position="63"/>
        <end position="80"/>
    </location>
</feature>
<feature type="domain" description="Nucleoporin POM152 ninth Ig-like" evidence="7">
    <location>
        <begin position="1115"/>
        <end position="1187"/>
    </location>
</feature>
<organism evidence="8 9">
    <name type="scientific">Collybia nuda</name>
    <dbReference type="NCBI Taxonomy" id="64659"/>
    <lineage>
        <taxon>Eukaryota</taxon>
        <taxon>Fungi</taxon>
        <taxon>Dikarya</taxon>
        <taxon>Basidiomycota</taxon>
        <taxon>Agaricomycotina</taxon>
        <taxon>Agaricomycetes</taxon>
        <taxon>Agaricomycetidae</taxon>
        <taxon>Agaricales</taxon>
        <taxon>Tricholomatineae</taxon>
        <taxon>Clitocybaceae</taxon>
        <taxon>Collybia</taxon>
    </lineage>
</organism>
<feature type="domain" description="Nucleoporin POM152 first Ig-like" evidence="6">
    <location>
        <begin position="176"/>
        <end position="320"/>
    </location>
</feature>
<evidence type="ECO:0000259" key="7">
    <source>
        <dbReference type="Pfam" id="PF24527"/>
    </source>
</evidence>
<reference evidence="8" key="1">
    <citation type="submission" date="2020-11" db="EMBL/GenBank/DDBJ databases">
        <authorList>
            <consortium name="DOE Joint Genome Institute"/>
            <person name="Ahrendt S."/>
            <person name="Riley R."/>
            <person name="Andreopoulos W."/>
            <person name="Labutti K."/>
            <person name="Pangilinan J."/>
            <person name="Ruiz-Duenas F.J."/>
            <person name="Barrasa J.M."/>
            <person name="Sanchez-Garcia M."/>
            <person name="Camarero S."/>
            <person name="Miyauchi S."/>
            <person name="Serrano A."/>
            <person name="Linde D."/>
            <person name="Babiker R."/>
            <person name="Drula E."/>
            <person name="Ayuso-Fernandez I."/>
            <person name="Pacheco R."/>
            <person name="Padilla G."/>
            <person name="Ferreira P."/>
            <person name="Barriuso J."/>
            <person name="Kellner H."/>
            <person name="Castanera R."/>
            <person name="Alfaro M."/>
            <person name="Ramirez L."/>
            <person name="Pisabarro A.G."/>
            <person name="Kuo A."/>
            <person name="Tritt A."/>
            <person name="Lipzen A."/>
            <person name="He G."/>
            <person name="Yan M."/>
            <person name="Ng V."/>
            <person name="Cullen D."/>
            <person name="Martin F."/>
            <person name="Rosso M.-N."/>
            <person name="Henrissat B."/>
            <person name="Hibbett D."/>
            <person name="Martinez A.T."/>
            <person name="Grigoriev I.V."/>
        </authorList>
    </citation>
    <scope>NUCLEOTIDE SEQUENCE</scope>
    <source>
        <strain evidence="8">CBS 247.69</strain>
    </source>
</reference>
<dbReference type="Pfam" id="PF24527">
    <property type="entry name" value="Ig-like_Pom152_9"/>
    <property type="match status" value="1"/>
</dbReference>
<sequence length="1299" mass="143464">MSPPRKTTLPSGPLPLIPDKYLDVPSQRLYYLSLGLLCQAIKLVDFTLSLASRDDGLATCKKWLLVDFLYCTILIWLRIPRLQYSKAVVLLQIGLLWFLDGIMFGGITLNISGGTADLGIMPSSFSSKLDLSATPETFSFADVLVPLGLGWLTSSSGAKDAHLLGQHTVRMSPISTAELNNLGLSFCLAPPDNFVLIPILLNNTNLHGLKYSLTPLGHEGIGSSKVEYDLTAKDLKAIEQTRLEGMKSPRPSATTARDSEEYDEYDDGDRHEPRNSHPSLQSTQTLVHIRLNKPGTLRLERVFDASNVDARLIYPSSVTVVPCPRVEFVDDDFPKEDIRCSGEESNLQLTINIYGIPPLSLRWLRTVNGRREHFLVEGIEDRSEDSNTRGEKSPSLARPGKGVVAMIPQELRIPLAISLDIPGTYVYALEEIVDGIGNVVRIGAGGLSVNTSSDIQTKTTRSLVVLRRPTASFKHCKPGSPTSLLVGSEAMLVIATSEVNDLDLPLELLLQYQPLIDVGDDPKGNKLIKPWKKTFTTQGIQNELGVHATAPGDYTIVGVRGKWCTGDVLAPETCRVVEKPFPTAEIEWKRIHECSGDTGVSASLVLHGTPPFHVQYHMQRGNEAPVQFFKTFANARGGLTLQPERSGHYFFTFVQLSDANYKKIELKGPSIDQLIHPPAAADFVTGHAGKKRTINSCDGGTVEVEVDLRGTSPWNLELQIVGPRSTENLKIEGIEDSRKLLQISVPKAVDIDGGSFEINIVNVEDVYKCKRSISVPGILVNVRRVKSTVKFYGSRSKRQLTVLQDETASLPLRLTGDGPWRVKYRRLGESKTITQYVNSPNDYLRVSQKGTYEIVDVADSQCPGSVITESAIFTVDWVPRPSAKLSPQTNAVYEAYNGSYILPTVCEGVNDFVDLDLTGRPPFQIMYNIAQDGESGGTKLLDQPTFNSIQPRTRFQLQTSNPGRMYYEVKQIGDTAYPLGKYPNTIIPRAERLLFEQQISMRPSARFKNRNRMSYCLNDSFTPLATSTDGIILFDGTPPFMLKLSIKNLAASHVDTTTVKVSTLTWKLDLPAYHFTSIGPHLISIDSVRDSSNCTPATLDPLGSSIWVDVAETAAIVPFDRREHFCVGEVSQFQLEGIPPWTIGYRINGRTYTQEAKVSPFALVQKQPGEFTITSIAHQQKLCKAAVTDLRFTVHSLPSAQVGHGKRVYQDIHEGDQAEIVFNLVGEPPFTFTYQRSEPSSRKGGKPGKVLETHTVSRVATNEYSVYSALEGTWTVTSISDRYCRYPSAQPDLGAGKKR</sequence>
<dbReference type="OrthoDB" id="5529162at2759"/>
<proteinExistence type="predicted"/>
<feature type="domain" description="Nucleoporin POM152 immunoglobulin-like" evidence="3">
    <location>
        <begin position="913"/>
        <end position="978"/>
    </location>
</feature>
<evidence type="ECO:0008006" key="10">
    <source>
        <dbReference type="Google" id="ProtNLM"/>
    </source>
</evidence>
<protein>
    <recommendedName>
        <fullName evidence="10">Nucleoporin Pom152</fullName>
    </recommendedName>
</protein>
<dbReference type="GO" id="GO:0006999">
    <property type="term" value="P:nuclear pore organization"/>
    <property type="evidence" value="ECO:0007669"/>
    <property type="project" value="TreeGrafter"/>
</dbReference>
<dbReference type="Pfam" id="PF24519">
    <property type="entry name" value="Ig-like_Pom152_1"/>
    <property type="match status" value="1"/>
</dbReference>